<dbReference type="Proteomes" id="UP000033774">
    <property type="component" value="Unassembled WGS sequence"/>
</dbReference>
<keyword evidence="1" id="KW-0732">Signal</keyword>
<dbReference type="EMBL" id="LAJY01000322">
    <property type="protein sequence ID" value="KJV09239.1"/>
    <property type="molecule type" value="Genomic_DNA"/>
</dbReference>
<dbReference type="RefSeq" id="WP_045776181.1">
    <property type="nucleotide sequence ID" value="NZ_LAJY01000322.1"/>
</dbReference>
<comment type="caution">
    <text evidence="3">The sequence shown here is derived from an EMBL/GenBank/DDBJ whole genome shotgun (WGS) entry which is preliminary data.</text>
</comment>
<feature type="domain" description="Ysc84 actin-binding" evidence="2">
    <location>
        <begin position="103"/>
        <end position="224"/>
    </location>
</feature>
<protein>
    <recommendedName>
        <fullName evidence="2">Ysc84 actin-binding domain-containing protein</fullName>
    </recommendedName>
</protein>
<organism evidence="3 4">
    <name type="scientific">Elstera litoralis</name>
    <dbReference type="NCBI Taxonomy" id="552518"/>
    <lineage>
        <taxon>Bacteria</taxon>
        <taxon>Pseudomonadati</taxon>
        <taxon>Pseudomonadota</taxon>
        <taxon>Alphaproteobacteria</taxon>
        <taxon>Rhodospirillales</taxon>
        <taxon>Rhodospirillaceae</taxon>
        <taxon>Elstera</taxon>
    </lineage>
</organism>
<dbReference type="PANTHER" id="PTHR15629">
    <property type="entry name" value="SH3YL1 PROTEIN"/>
    <property type="match status" value="1"/>
</dbReference>
<reference evidence="3 4" key="1">
    <citation type="submission" date="2015-03" db="EMBL/GenBank/DDBJ databases">
        <title>Draft genome sequence of Elstera litoralis.</title>
        <authorList>
            <person name="Rahalkar M.C."/>
            <person name="Dhakephalkar P.K."/>
            <person name="Pore S.D."/>
            <person name="Arora P."/>
            <person name="Kapse N.G."/>
            <person name="Pandit P.S."/>
        </authorList>
    </citation>
    <scope>NUCLEOTIDE SEQUENCE [LARGE SCALE GENOMIC DNA]</scope>
    <source>
        <strain evidence="3 4">Dia-1</strain>
    </source>
</reference>
<keyword evidence="4" id="KW-1185">Reference proteome</keyword>
<dbReference type="InterPro" id="IPR051702">
    <property type="entry name" value="SH3_domain_YSC84-like"/>
</dbReference>
<dbReference type="AlphaFoldDB" id="A0A0F3IUG6"/>
<dbReference type="CDD" id="cd11524">
    <property type="entry name" value="SYLF"/>
    <property type="match status" value="1"/>
</dbReference>
<dbReference type="GO" id="GO:0035091">
    <property type="term" value="F:phosphatidylinositol binding"/>
    <property type="evidence" value="ECO:0007669"/>
    <property type="project" value="TreeGrafter"/>
</dbReference>
<evidence type="ECO:0000259" key="2">
    <source>
        <dbReference type="Pfam" id="PF04366"/>
    </source>
</evidence>
<proteinExistence type="predicted"/>
<accession>A0A0F3IUG6</accession>
<dbReference type="PANTHER" id="PTHR15629:SF2">
    <property type="entry name" value="SH3 DOMAIN-CONTAINING YSC84-LIKE PROTEIN 1"/>
    <property type="match status" value="1"/>
</dbReference>
<dbReference type="OrthoDB" id="9782434at2"/>
<evidence type="ECO:0000313" key="4">
    <source>
        <dbReference type="Proteomes" id="UP000033774"/>
    </source>
</evidence>
<gene>
    <name evidence="3" type="ORF">VZ95_12730</name>
</gene>
<evidence type="ECO:0000256" key="1">
    <source>
        <dbReference type="SAM" id="SignalP"/>
    </source>
</evidence>
<name>A0A0F3IUG6_9PROT</name>
<sequence length="226" mass="23735">MMFRITALAASVMLGLMMIVKPVLANDQQELVDRAKISVDSLRSDANLGKPINNLLKRAYGVMVFPNLFKAGFILGGEGGNGVLLVKGPDGTWSSPAFFGMGSGSLGLQIGVQQSEVMLIIMNEGGLRKILNNSMKLGADASVAVGPVGAGVEASTTANMSADIYTYSKTSGLFGGGSLEGSVLSPREEWNNAYYGSGSTTRAIVVERKFENYGSNPLKAALNSKE</sequence>
<dbReference type="InterPro" id="IPR007461">
    <property type="entry name" value="Ysc84_actin-binding"/>
</dbReference>
<evidence type="ECO:0000313" key="3">
    <source>
        <dbReference type="EMBL" id="KJV09239.1"/>
    </source>
</evidence>
<feature type="signal peptide" evidence="1">
    <location>
        <begin position="1"/>
        <end position="25"/>
    </location>
</feature>
<dbReference type="Pfam" id="PF04366">
    <property type="entry name" value="Ysc84"/>
    <property type="match status" value="1"/>
</dbReference>
<feature type="chain" id="PRO_5002462453" description="Ysc84 actin-binding domain-containing protein" evidence="1">
    <location>
        <begin position="26"/>
        <end position="226"/>
    </location>
</feature>